<sequence length="283" mass="33055">MIHHKYLNFSTAIFLLIGSFSWAQFIEVNAELDLRRISEGDRQLFTTLAEDIENYFLNTQFSATTNDLEIIVDIRLVLESVSQGGSQTTINAQAIFSNKMDQYFYAKGIQFPYSQGRKMFYTTVFEPLASFLDYYAFMFIAAEMDTWEYMGGTSFFNRAIEISDLGKDSDWSTGWDDRWKKSRKVKSNQYLRSMRFNYFKALDALGAEDVDITIVNTAMNTFYEEMLVLDKKLGSNKETLHFLRAYHESIAELMAMFNLRDALELLLIYDHDNKKVYESYLKN</sequence>
<reference evidence="1" key="1">
    <citation type="submission" date="2018-05" db="EMBL/GenBank/DDBJ databases">
        <authorList>
            <person name="Lanie J.A."/>
            <person name="Ng W.-L."/>
            <person name="Kazmierczak K.M."/>
            <person name="Andrzejewski T.M."/>
            <person name="Davidsen T.M."/>
            <person name="Wayne K.J."/>
            <person name="Tettelin H."/>
            <person name="Glass J.I."/>
            <person name="Rusch D."/>
            <person name="Podicherti R."/>
            <person name="Tsui H.-C.T."/>
            <person name="Winkler M.E."/>
        </authorList>
    </citation>
    <scope>NUCLEOTIDE SEQUENCE</scope>
</reference>
<organism evidence="1">
    <name type="scientific">marine metagenome</name>
    <dbReference type="NCBI Taxonomy" id="408172"/>
    <lineage>
        <taxon>unclassified sequences</taxon>
        <taxon>metagenomes</taxon>
        <taxon>ecological metagenomes</taxon>
    </lineage>
</organism>
<dbReference type="EMBL" id="UINC01006839">
    <property type="protein sequence ID" value="SVA29947.1"/>
    <property type="molecule type" value="Genomic_DNA"/>
</dbReference>
<evidence type="ECO:0008006" key="2">
    <source>
        <dbReference type="Google" id="ProtNLM"/>
    </source>
</evidence>
<evidence type="ECO:0000313" key="1">
    <source>
        <dbReference type="EMBL" id="SVA29947.1"/>
    </source>
</evidence>
<proteinExistence type="predicted"/>
<dbReference type="Pfam" id="PF16119">
    <property type="entry name" value="DUF4835"/>
    <property type="match status" value="1"/>
</dbReference>
<gene>
    <name evidence="1" type="ORF">METZ01_LOCUS82801</name>
</gene>
<name>A0A381URH9_9ZZZZ</name>
<protein>
    <recommendedName>
        <fullName evidence="2">DUF4835 domain-containing protein</fullName>
    </recommendedName>
</protein>
<accession>A0A381URH9</accession>
<dbReference type="InterPro" id="IPR032274">
    <property type="entry name" value="DUF4835"/>
</dbReference>
<dbReference type="AlphaFoldDB" id="A0A381URH9"/>